<feature type="domain" description="PIN" evidence="3">
    <location>
        <begin position="2"/>
        <end position="128"/>
    </location>
</feature>
<sequence length="431" mass="48971">MKVFVIDTNVLLYDPESIFNFGDNLIVIPFSVIEELDSQKRRMDSVGRNARETSRILDSLRKQGCLSEGIPIKNGGIIKIELNNFKIEENFPFSDTNKKDNRILNVAYNLCKTHETVILVTKDLNLRIMADVLGVHSEDYFNDKIDFKTLYSGIGTLTVLDSEISEFYENGFLIPEISNFFPNQYVVLKTHSENGFGLSRFDKKTNRLMKLQNLNKECCGIRPLNMEQKFAVDLLLDDSIHVVTLVGKAGTGKTLLALSSGLEKLDRGTFSKILVTRPVVSIGNDLGSLPGDKTEKIRPWVQPIYDNLDFILYKKKINQNFYSADYFIENGQIEFEVMTYIRGRSIPKQFIIVDDAQNMTPHEIKTMISRVGVDSKIIFTGDPQQIDNNYLDENSNGLSFLVERIKKSEISGHVKLIKGERSQVAELVNEL</sequence>
<dbReference type="Pfam" id="PF13638">
    <property type="entry name" value="PIN_4"/>
    <property type="match status" value="1"/>
</dbReference>
<dbReference type="PANTHER" id="PTHR30473">
    <property type="entry name" value="PROTEIN PHOH"/>
    <property type="match status" value="1"/>
</dbReference>
<name>A0A1V5ZQ73_9BACT</name>
<dbReference type="Proteomes" id="UP000485621">
    <property type="component" value="Unassembled WGS sequence"/>
</dbReference>
<gene>
    <name evidence="4" type="primary">ybeZ</name>
    <name evidence="4" type="ORF">BWY04_00480</name>
</gene>
<dbReference type="SMART" id="SM00670">
    <property type="entry name" value="PINc"/>
    <property type="match status" value="1"/>
</dbReference>
<dbReference type="SUPFAM" id="SSF52540">
    <property type="entry name" value="P-loop containing nucleoside triphosphate hydrolases"/>
    <property type="match status" value="1"/>
</dbReference>
<evidence type="ECO:0000256" key="1">
    <source>
        <dbReference type="ARBA" id="ARBA00022741"/>
    </source>
</evidence>
<reference evidence="4" key="1">
    <citation type="submission" date="2017-02" db="EMBL/GenBank/DDBJ databases">
        <title>Delving into the versatile metabolic prowess of the omnipresent phylum Bacteroidetes.</title>
        <authorList>
            <person name="Nobu M.K."/>
            <person name="Mei R."/>
            <person name="Narihiro T."/>
            <person name="Kuroda K."/>
            <person name="Liu W.-T."/>
        </authorList>
    </citation>
    <scope>NUCLEOTIDE SEQUENCE</scope>
    <source>
        <strain evidence="4">ADurb.Bin160</strain>
    </source>
</reference>
<dbReference type="FunFam" id="3.40.50.300:FF:000013">
    <property type="entry name" value="PhoH family ATPase"/>
    <property type="match status" value="1"/>
</dbReference>
<dbReference type="Gene3D" id="3.40.50.1010">
    <property type="entry name" value="5'-nuclease"/>
    <property type="match status" value="1"/>
</dbReference>
<protein>
    <submittedName>
        <fullName evidence="4">PhoH-like protein</fullName>
    </submittedName>
</protein>
<dbReference type="GO" id="GO:0005829">
    <property type="term" value="C:cytosol"/>
    <property type="evidence" value="ECO:0007669"/>
    <property type="project" value="TreeGrafter"/>
</dbReference>
<dbReference type="InterPro" id="IPR051451">
    <property type="entry name" value="PhoH2-like"/>
</dbReference>
<dbReference type="CDD" id="cd09883">
    <property type="entry name" value="PIN_VapC_PhoHL-ATPase"/>
    <property type="match status" value="1"/>
</dbReference>
<dbReference type="Pfam" id="PF02562">
    <property type="entry name" value="PhoH"/>
    <property type="match status" value="1"/>
</dbReference>
<dbReference type="InterPro" id="IPR002716">
    <property type="entry name" value="PIN_dom"/>
</dbReference>
<dbReference type="Gene3D" id="3.40.50.300">
    <property type="entry name" value="P-loop containing nucleotide triphosphate hydrolases"/>
    <property type="match status" value="1"/>
</dbReference>
<evidence type="ECO:0000259" key="3">
    <source>
        <dbReference type="SMART" id="SM00670"/>
    </source>
</evidence>
<evidence type="ECO:0000256" key="2">
    <source>
        <dbReference type="ARBA" id="ARBA00022840"/>
    </source>
</evidence>
<dbReference type="GO" id="GO:0005524">
    <property type="term" value="F:ATP binding"/>
    <property type="evidence" value="ECO:0007669"/>
    <property type="project" value="UniProtKB-KW"/>
</dbReference>
<keyword evidence="1" id="KW-0547">Nucleotide-binding</keyword>
<evidence type="ECO:0000313" key="4">
    <source>
        <dbReference type="EMBL" id="OQB41994.1"/>
    </source>
</evidence>
<comment type="caution">
    <text evidence="4">The sequence shown here is derived from an EMBL/GenBank/DDBJ whole genome shotgun (WGS) entry which is preliminary data.</text>
</comment>
<accession>A0A1V5ZQ73</accession>
<dbReference type="InterPro" id="IPR003714">
    <property type="entry name" value="PhoH"/>
</dbReference>
<dbReference type="InterPro" id="IPR027417">
    <property type="entry name" value="P-loop_NTPase"/>
</dbReference>
<dbReference type="PANTHER" id="PTHR30473:SF2">
    <property type="entry name" value="PIN DOMAIN-CONTAINING PROTEIN"/>
    <property type="match status" value="1"/>
</dbReference>
<proteinExistence type="predicted"/>
<keyword evidence="2" id="KW-0067">ATP-binding</keyword>
<dbReference type="EMBL" id="MWDB01000007">
    <property type="protein sequence ID" value="OQB41994.1"/>
    <property type="molecule type" value="Genomic_DNA"/>
</dbReference>
<dbReference type="AlphaFoldDB" id="A0A1V5ZQ73"/>
<organism evidence="4">
    <name type="scientific">candidate division CPR1 bacterium ADurb.Bin160</name>
    <dbReference type="NCBI Taxonomy" id="1852826"/>
    <lineage>
        <taxon>Bacteria</taxon>
        <taxon>candidate division CPR1</taxon>
    </lineage>
</organism>